<evidence type="ECO:0000313" key="3">
    <source>
        <dbReference type="Proteomes" id="UP000193926"/>
    </source>
</evidence>
<protein>
    <submittedName>
        <fullName evidence="2">Uncharacterized protein</fullName>
    </submittedName>
</protein>
<proteinExistence type="predicted"/>
<evidence type="ECO:0000256" key="1">
    <source>
        <dbReference type="SAM" id="Phobius"/>
    </source>
</evidence>
<reference evidence="2 3" key="1">
    <citation type="submission" date="2014-03" db="EMBL/GenBank/DDBJ databases">
        <title>The draft genome sequence of Marivita geojedonensis KCTC 23882.</title>
        <authorList>
            <person name="Lai Q."/>
            <person name="Shao Z."/>
        </authorList>
    </citation>
    <scope>NUCLEOTIDE SEQUENCE [LARGE SCALE GENOMIC DNA]</scope>
    <source>
        <strain evidence="2 3">DPG-138</strain>
    </source>
</reference>
<dbReference type="OrthoDB" id="7742135at2"/>
<sequence>MSALAMTPPPVGRSDTTVKMTFREGRIIASEQSGDKVLLIVTELALCLVGVLALMCGTLLIWFSFQPLTISLVADPLWSGASLIAVGLGLYAYGTRGFNRQVIINLSRRTAQFGRVNSSGSRRINRTVPFEEIKSLYVQKSSDKAGSASLMMRVGNRSEPYCVLTGRDDQLRELHGQICRALGTKG</sequence>
<dbReference type="AlphaFoldDB" id="A0A1X4N9I8"/>
<feature type="transmembrane region" description="Helical" evidence="1">
    <location>
        <begin position="37"/>
        <end position="65"/>
    </location>
</feature>
<keyword evidence="1" id="KW-0812">Transmembrane</keyword>
<keyword evidence="3" id="KW-1185">Reference proteome</keyword>
<dbReference type="EMBL" id="JFKC01000040">
    <property type="protein sequence ID" value="OSQ42933.1"/>
    <property type="molecule type" value="Genomic_DNA"/>
</dbReference>
<organism evidence="2 3">
    <name type="scientific">Marivita geojedonensis</name>
    <dbReference type="NCBI Taxonomy" id="1123756"/>
    <lineage>
        <taxon>Bacteria</taxon>
        <taxon>Pseudomonadati</taxon>
        <taxon>Pseudomonadota</taxon>
        <taxon>Alphaproteobacteria</taxon>
        <taxon>Rhodobacterales</taxon>
        <taxon>Roseobacteraceae</taxon>
        <taxon>Marivita</taxon>
    </lineage>
</organism>
<name>A0A1X4N9I8_9RHOB</name>
<comment type="caution">
    <text evidence="2">The sequence shown here is derived from an EMBL/GenBank/DDBJ whole genome shotgun (WGS) entry which is preliminary data.</text>
</comment>
<evidence type="ECO:0000313" key="2">
    <source>
        <dbReference type="EMBL" id="OSQ42933.1"/>
    </source>
</evidence>
<gene>
    <name evidence="2" type="ORF">MGEO_20145</name>
</gene>
<accession>A0A1X4N9I8</accession>
<dbReference type="RefSeq" id="WP_085641554.1">
    <property type="nucleotide sequence ID" value="NZ_JFKC01000040.1"/>
</dbReference>
<keyword evidence="1" id="KW-1133">Transmembrane helix</keyword>
<feature type="transmembrane region" description="Helical" evidence="1">
    <location>
        <begin position="77"/>
        <end position="94"/>
    </location>
</feature>
<keyword evidence="1" id="KW-0472">Membrane</keyword>
<dbReference type="Proteomes" id="UP000193926">
    <property type="component" value="Unassembled WGS sequence"/>
</dbReference>